<dbReference type="OrthoDB" id="10658910at2759"/>
<comment type="caution">
    <text evidence="1">The sequence shown here is derived from an EMBL/GenBank/DDBJ whole genome shotgun (WGS) entry which is preliminary data.</text>
</comment>
<gene>
    <name evidence="1" type="ORF">Taro_004201</name>
</gene>
<dbReference type="AlphaFoldDB" id="A0A843TLS1"/>
<proteinExistence type="predicted"/>
<dbReference type="Proteomes" id="UP000652761">
    <property type="component" value="Unassembled WGS sequence"/>
</dbReference>
<protein>
    <submittedName>
        <fullName evidence="1">Uncharacterized protein</fullName>
    </submittedName>
</protein>
<accession>A0A843TLS1</accession>
<evidence type="ECO:0000313" key="2">
    <source>
        <dbReference type="Proteomes" id="UP000652761"/>
    </source>
</evidence>
<dbReference type="EMBL" id="NMUH01000112">
    <property type="protein sequence ID" value="MQL71881.1"/>
    <property type="molecule type" value="Genomic_DNA"/>
</dbReference>
<reference evidence="1" key="1">
    <citation type="submission" date="2017-07" db="EMBL/GenBank/DDBJ databases">
        <title>Taro Niue Genome Assembly and Annotation.</title>
        <authorList>
            <person name="Atibalentja N."/>
            <person name="Keating K."/>
            <person name="Fields C.J."/>
        </authorList>
    </citation>
    <scope>NUCLEOTIDE SEQUENCE</scope>
    <source>
        <strain evidence="1">Niue_2</strain>
        <tissue evidence="1">Leaf</tissue>
    </source>
</reference>
<organism evidence="1 2">
    <name type="scientific">Colocasia esculenta</name>
    <name type="common">Wild taro</name>
    <name type="synonym">Arum esculentum</name>
    <dbReference type="NCBI Taxonomy" id="4460"/>
    <lineage>
        <taxon>Eukaryota</taxon>
        <taxon>Viridiplantae</taxon>
        <taxon>Streptophyta</taxon>
        <taxon>Embryophyta</taxon>
        <taxon>Tracheophyta</taxon>
        <taxon>Spermatophyta</taxon>
        <taxon>Magnoliopsida</taxon>
        <taxon>Liliopsida</taxon>
        <taxon>Araceae</taxon>
        <taxon>Aroideae</taxon>
        <taxon>Colocasieae</taxon>
        <taxon>Colocasia</taxon>
    </lineage>
</organism>
<keyword evidence="2" id="KW-1185">Reference proteome</keyword>
<sequence>MGYIGGLEDFSDFIQETVLVDLVMANASFVWSKLRAHAFCLQVSAFLSHHFSEVADYSFTADMENELSLLDACPCMTRRGFELLCNPWPCATCDSWPCVTRSGRELLHNSWPYAMRRGRELMHNPWPCADEKRKRTLHLLDPIHGCNCGRRLASYVAW</sequence>
<name>A0A843TLS1_COLES</name>
<evidence type="ECO:0000313" key="1">
    <source>
        <dbReference type="EMBL" id="MQL71881.1"/>
    </source>
</evidence>